<name>A0ABP8PGT1_9MICO</name>
<feature type="transmembrane region" description="Helical" evidence="5">
    <location>
        <begin position="100"/>
        <end position="119"/>
    </location>
</feature>
<feature type="transmembrane region" description="Helical" evidence="5">
    <location>
        <begin position="341"/>
        <end position="374"/>
    </location>
</feature>
<gene>
    <name evidence="7" type="ORF">GCM10023171_21070</name>
</gene>
<evidence type="ECO:0000313" key="7">
    <source>
        <dbReference type="EMBL" id="GAA4485938.1"/>
    </source>
</evidence>
<dbReference type="PANTHER" id="PTHR37422">
    <property type="entry name" value="TEICHURONIC ACID BIOSYNTHESIS PROTEIN TUAE"/>
    <property type="match status" value="1"/>
</dbReference>
<evidence type="ECO:0000259" key="6">
    <source>
        <dbReference type="Pfam" id="PF04932"/>
    </source>
</evidence>
<protein>
    <recommendedName>
        <fullName evidence="6">O-antigen ligase-related domain-containing protein</fullName>
    </recommendedName>
</protein>
<keyword evidence="4 5" id="KW-0472">Membrane</keyword>
<feature type="transmembrane region" description="Helical" evidence="5">
    <location>
        <begin position="46"/>
        <end position="64"/>
    </location>
</feature>
<dbReference type="EMBL" id="BAABGP010000014">
    <property type="protein sequence ID" value="GAA4485938.1"/>
    <property type="molecule type" value="Genomic_DNA"/>
</dbReference>
<feature type="domain" description="O-antigen ligase-related" evidence="6">
    <location>
        <begin position="188"/>
        <end position="314"/>
    </location>
</feature>
<proteinExistence type="predicted"/>
<reference evidence="8" key="1">
    <citation type="journal article" date="2019" name="Int. J. Syst. Evol. Microbiol.">
        <title>The Global Catalogue of Microorganisms (GCM) 10K type strain sequencing project: providing services to taxonomists for standard genome sequencing and annotation.</title>
        <authorList>
            <consortium name="The Broad Institute Genomics Platform"/>
            <consortium name="The Broad Institute Genome Sequencing Center for Infectious Disease"/>
            <person name="Wu L."/>
            <person name="Ma J."/>
        </authorList>
    </citation>
    <scope>NUCLEOTIDE SEQUENCE [LARGE SCALE GENOMIC DNA]</scope>
    <source>
        <strain evidence="8">JCM 17839</strain>
    </source>
</reference>
<keyword evidence="8" id="KW-1185">Reference proteome</keyword>
<sequence length="389" mass="41067">MSPASRGGASRALHLRALLIPDGHSARILDAIGGAMLVYRIGVPGIPLPIPQLVIIAILAVAVFRRPTRSFASASWYPLTMVLLLIFLATETYLNGLDPIRRAGSFAALIAFAGFLASGRLDVGSVIKGLGVGLALNVVLFYLRIAPNAYEGKLTGLLQDKNAGALVYAVGAILLAMATRILWKRLLIVAAGAVALVLTDSRTTMAAYAVAMLYLLVSTWLNRGLQLVALVGAVLAFFWADNNLTTLGDYAFDRKGSDAFRMRIDFASAQKAAAAPWYGSGLGTATVNLDSGTWFFHNSYQGLIVEGGVVLTVVTIGVYLVTGLGLSTHGFVDATPFDARAVTAATLVVCLCAVRLGEVFYAPVGFLVVGVGLARLLDPAGRDKAWWAP</sequence>
<accession>A0ABP8PGT1</accession>
<feature type="transmembrane region" description="Helical" evidence="5">
    <location>
        <begin position="190"/>
        <end position="217"/>
    </location>
</feature>
<feature type="transmembrane region" description="Helical" evidence="5">
    <location>
        <begin position="165"/>
        <end position="183"/>
    </location>
</feature>
<evidence type="ECO:0000256" key="1">
    <source>
        <dbReference type="ARBA" id="ARBA00004141"/>
    </source>
</evidence>
<comment type="subcellular location">
    <subcellularLocation>
        <location evidence="1">Membrane</location>
        <topology evidence="1">Multi-pass membrane protein</topology>
    </subcellularLocation>
</comment>
<dbReference type="InterPro" id="IPR051533">
    <property type="entry name" value="WaaL-like"/>
</dbReference>
<feature type="transmembrane region" description="Helical" evidence="5">
    <location>
        <begin position="76"/>
        <end position="94"/>
    </location>
</feature>
<keyword evidence="2 5" id="KW-0812">Transmembrane</keyword>
<evidence type="ECO:0000256" key="3">
    <source>
        <dbReference type="ARBA" id="ARBA00022989"/>
    </source>
</evidence>
<feature type="transmembrane region" description="Helical" evidence="5">
    <location>
        <begin position="303"/>
        <end position="321"/>
    </location>
</feature>
<evidence type="ECO:0000256" key="5">
    <source>
        <dbReference type="SAM" id="Phobius"/>
    </source>
</evidence>
<feature type="transmembrane region" description="Helical" evidence="5">
    <location>
        <begin position="126"/>
        <end position="145"/>
    </location>
</feature>
<dbReference type="Pfam" id="PF04932">
    <property type="entry name" value="Wzy_C"/>
    <property type="match status" value="1"/>
</dbReference>
<evidence type="ECO:0000313" key="8">
    <source>
        <dbReference type="Proteomes" id="UP001500731"/>
    </source>
</evidence>
<dbReference type="Proteomes" id="UP001500731">
    <property type="component" value="Unassembled WGS sequence"/>
</dbReference>
<dbReference type="InterPro" id="IPR007016">
    <property type="entry name" value="O-antigen_ligase-rel_domated"/>
</dbReference>
<organism evidence="7 8">
    <name type="scientific">Microbacterium panaciterrae</name>
    <dbReference type="NCBI Taxonomy" id="985759"/>
    <lineage>
        <taxon>Bacteria</taxon>
        <taxon>Bacillati</taxon>
        <taxon>Actinomycetota</taxon>
        <taxon>Actinomycetes</taxon>
        <taxon>Micrococcales</taxon>
        <taxon>Microbacteriaceae</taxon>
        <taxon>Microbacterium</taxon>
    </lineage>
</organism>
<comment type="caution">
    <text evidence="7">The sequence shown here is derived from an EMBL/GenBank/DDBJ whole genome shotgun (WGS) entry which is preliminary data.</text>
</comment>
<evidence type="ECO:0000256" key="4">
    <source>
        <dbReference type="ARBA" id="ARBA00023136"/>
    </source>
</evidence>
<feature type="transmembrane region" description="Helical" evidence="5">
    <location>
        <begin position="223"/>
        <end position="240"/>
    </location>
</feature>
<evidence type="ECO:0000256" key="2">
    <source>
        <dbReference type="ARBA" id="ARBA00022692"/>
    </source>
</evidence>
<dbReference type="PANTHER" id="PTHR37422:SF13">
    <property type="entry name" value="LIPOPOLYSACCHARIDE BIOSYNTHESIS PROTEIN PA4999-RELATED"/>
    <property type="match status" value="1"/>
</dbReference>
<keyword evidence="3 5" id="KW-1133">Transmembrane helix</keyword>